<dbReference type="InterPro" id="IPR022367">
    <property type="entry name" value="2-oxoacid/accept_OxRdtase_asu"/>
</dbReference>
<dbReference type="Gene3D" id="3.40.50.920">
    <property type="match status" value="1"/>
</dbReference>
<dbReference type="GO" id="GO:0016903">
    <property type="term" value="F:oxidoreductase activity, acting on the aldehyde or oxo group of donors"/>
    <property type="evidence" value="ECO:0007669"/>
    <property type="project" value="InterPro"/>
</dbReference>
<dbReference type="GO" id="GO:0006979">
    <property type="term" value="P:response to oxidative stress"/>
    <property type="evidence" value="ECO:0007669"/>
    <property type="project" value="TreeGrafter"/>
</dbReference>
<name>A0A0G0E3C5_UNCC3</name>
<dbReference type="Pfam" id="PF01855">
    <property type="entry name" value="POR_N"/>
    <property type="match status" value="1"/>
</dbReference>
<protein>
    <submittedName>
        <fullName evidence="4">2-oxoacid oxidoreductase, gamma-alpha subunit</fullName>
    </submittedName>
</protein>
<evidence type="ECO:0000256" key="1">
    <source>
        <dbReference type="ARBA" id="ARBA00023002"/>
    </source>
</evidence>
<evidence type="ECO:0000259" key="2">
    <source>
        <dbReference type="Pfam" id="PF01558"/>
    </source>
</evidence>
<dbReference type="SUPFAM" id="SSF53323">
    <property type="entry name" value="Pyruvate-ferredoxin oxidoreductase, PFOR, domain III"/>
    <property type="match status" value="1"/>
</dbReference>
<dbReference type="Pfam" id="PF01558">
    <property type="entry name" value="POR"/>
    <property type="match status" value="1"/>
</dbReference>
<dbReference type="PANTHER" id="PTHR32154:SF20">
    <property type="entry name" value="2-OXOGLUTARATE OXIDOREDUCTASE SUBUNIT KORA"/>
    <property type="match status" value="1"/>
</dbReference>
<dbReference type="Gene3D" id="3.40.920.10">
    <property type="entry name" value="Pyruvate-ferredoxin oxidoreductase, PFOR, domain III"/>
    <property type="match status" value="1"/>
</dbReference>
<feature type="domain" description="Pyruvate flavodoxin/ferredoxin oxidoreductase pyrimidine binding" evidence="3">
    <location>
        <begin position="209"/>
        <end position="442"/>
    </location>
</feature>
<dbReference type="InterPro" id="IPR019752">
    <property type="entry name" value="Pyrv/ketoisovalerate_OxRed_cat"/>
</dbReference>
<organism evidence="4 5">
    <name type="scientific">candidate division CPR3 bacterium GW2011_GWF2_35_18</name>
    <dbReference type="NCBI Taxonomy" id="1618350"/>
    <lineage>
        <taxon>Bacteria</taxon>
        <taxon>Bacteria division CPR3</taxon>
    </lineage>
</organism>
<gene>
    <name evidence="4" type="ORF">UR67_C0003G0053</name>
</gene>
<feature type="domain" description="Pyruvate/ketoisovalerate oxidoreductase catalytic" evidence="2">
    <location>
        <begin position="15"/>
        <end position="176"/>
    </location>
</feature>
<dbReference type="EMBL" id="LBQB01000003">
    <property type="protein sequence ID" value="KKP69775.1"/>
    <property type="molecule type" value="Genomic_DNA"/>
</dbReference>
<dbReference type="SUPFAM" id="SSF52518">
    <property type="entry name" value="Thiamin diphosphate-binding fold (THDP-binding)"/>
    <property type="match status" value="1"/>
</dbReference>
<dbReference type="STRING" id="1618350.UR67_C0003G0053"/>
<keyword evidence="1" id="KW-0560">Oxidoreductase</keyword>
<dbReference type="Gene3D" id="3.40.50.970">
    <property type="match status" value="1"/>
</dbReference>
<dbReference type="InterPro" id="IPR029061">
    <property type="entry name" value="THDP-binding"/>
</dbReference>
<dbReference type="PATRIC" id="fig|1618350.3.peg.558"/>
<dbReference type="InterPro" id="IPR009014">
    <property type="entry name" value="Transketo_C/PFOR_II"/>
</dbReference>
<reference evidence="4 5" key="1">
    <citation type="journal article" date="2015" name="Nature">
        <title>rRNA introns, odd ribosomes, and small enigmatic genomes across a large radiation of phyla.</title>
        <authorList>
            <person name="Brown C.T."/>
            <person name="Hug L.A."/>
            <person name="Thomas B.C."/>
            <person name="Sharon I."/>
            <person name="Castelle C.J."/>
            <person name="Singh A."/>
            <person name="Wilkins M.J."/>
            <person name="Williams K.H."/>
            <person name="Banfield J.F."/>
        </authorList>
    </citation>
    <scope>NUCLEOTIDE SEQUENCE [LARGE SCALE GENOMIC DNA]</scope>
</reference>
<proteinExistence type="predicted"/>
<dbReference type="NCBIfam" id="TIGR03710">
    <property type="entry name" value="OAFO_sf"/>
    <property type="match status" value="1"/>
</dbReference>
<dbReference type="InterPro" id="IPR002880">
    <property type="entry name" value="Pyrv_Fd/Flavodoxin_OxRdtase_N"/>
</dbReference>
<dbReference type="SUPFAM" id="SSF52922">
    <property type="entry name" value="TK C-terminal domain-like"/>
    <property type="match status" value="1"/>
</dbReference>
<evidence type="ECO:0000259" key="3">
    <source>
        <dbReference type="Pfam" id="PF01855"/>
    </source>
</evidence>
<evidence type="ECO:0000313" key="5">
    <source>
        <dbReference type="Proteomes" id="UP000034581"/>
    </source>
</evidence>
<dbReference type="CDD" id="cd07034">
    <property type="entry name" value="TPP_PYR_PFOR_IOR-alpha_like"/>
    <property type="match status" value="1"/>
</dbReference>
<evidence type="ECO:0000313" key="4">
    <source>
        <dbReference type="EMBL" id="KKP69775.1"/>
    </source>
</evidence>
<dbReference type="PANTHER" id="PTHR32154">
    <property type="entry name" value="PYRUVATE-FLAVODOXIN OXIDOREDUCTASE-RELATED"/>
    <property type="match status" value="1"/>
</dbReference>
<sequence length="574" mass="63542">MSKIDFTWKIGGEAGFGIASAGLIFAKTLNRLNYYVYGYLEYPSLIRGGHNVYEVHVSGEPVYSQERQVDLLVCLNTETFNLHKNELKKDAIIIYDPLKTQVEESANYKLYAVEVSKIVKELGGLPVMENNLFVGISLALLQADKEAIFAVVSDIFTDKGEAVISLNEKIIEAGYDFVTAHPFSFSQKIEKLGEKNSYVMTGNEAISLGAIAADCRLYASYPMTPASSILHILAGYSNTSKMVVKHVGDEIEAINLLVGASFSGVRCMTGTSGGGFALMNEGFGLAGVTESAMVLVISQRPGPATGLPTWTGQADLQFVIHAAQDEFPRIVLAPGDAEEAYNLTQEAFNLADKYQTPVFVLSDKYLSEGLYYLQKENLQKFPINRGKLIPNEEIKNQTNFLRYAVTKDGISPRSVAGQENGEYLANSYEHDERGFATEDAIVVKNQKDKRQQKSLNYLDNDFVGPSFYGNKEAELTIISWGSTKAPVLEAMKNLGDKVNFMHFHHVYPLNSQLLSKILSQTKKSLLLEGNGTGQFGLLLREQTGWQSTHLMLKYDGRPFYPEEIQAKIKEILGN</sequence>
<comment type="caution">
    <text evidence="4">The sequence shown here is derived from an EMBL/GenBank/DDBJ whole genome shotgun (WGS) entry which is preliminary data.</text>
</comment>
<dbReference type="InterPro" id="IPR050722">
    <property type="entry name" value="Pyruvate:ferred/Flavod_OxRd"/>
</dbReference>
<accession>A0A0G0E3C5</accession>
<dbReference type="AlphaFoldDB" id="A0A0G0E3C5"/>
<dbReference type="Proteomes" id="UP000034581">
    <property type="component" value="Unassembled WGS sequence"/>
</dbReference>
<dbReference type="InterPro" id="IPR002869">
    <property type="entry name" value="Pyrv_flavodox_OxRed_cen"/>
</dbReference>